<feature type="transmembrane region" description="Helical" evidence="1">
    <location>
        <begin position="100"/>
        <end position="117"/>
    </location>
</feature>
<organism evidence="2 3">
    <name type="scientific">Zootermopsis nevadensis</name>
    <name type="common">Dampwood termite</name>
    <dbReference type="NCBI Taxonomy" id="136037"/>
    <lineage>
        <taxon>Eukaryota</taxon>
        <taxon>Metazoa</taxon>
        <taxon>Ecdysozoa</taxon>
        <taxon>Arthropoda</taxon>
        <taxon>Hexapoda</taxon>
        <taxon>Insecta</taxon>
        <taxon>Pterygota</taxon>
        <taxon>Neoptera</taxon>
        <taxon>Polyneoptera</taxon>
        <taxon>Dictyoptera</taxon>
        <taxon>Blattodea</taxon>
        <taxon>Blattoidea</taxon>
        <taxon>Termitoidae</taxon>
        <taxon>Termopsidae</taxon>
        <taxon>Zootermopsis</taxon>
    </lineage>
</organism>
<keyword evidence="3" id="KW-1185">Reference proteome</keyword>
<dbReference type="SUPFAM" id="SSF103481">
    <property type="entry name" value="Multidrug resistance efflux transporter EmrE"/>
    <property type="match status" value="1"/>
</dbReference>
<reference evidence="2 3" key="1">
    <citation type="journal article" date="2014" name="Nat. Commun.">
        <title>Molecular traces of alternative social organization in a termite genome.</title>
        <authorList>
            <person name="Terrapon N."/>
            <person name="Li C."/>
            <person name="Robertson H.M."/>
            <person name="Ji L."/>
            <person name="Meng X."/>
            <person name="Booth W."/>
            <person name="Chen Z."/>
            <person name="Childers C.P."/>
            <person name="Glastad K.M."/>
            <person name="Gokhale K."/>
            <person name="Gowin J."/>
            <person name="Gronenberg W."/>
            <person name="Hermansen R.A."/>
            <person name="Hu H."/>
            <person name="Hunt B.G."/>
            <person name="Huylmans A.K."/>
            <person name="Khalil S.M."/>
            <person name="Mitchell R.D."/>
            <person name="Munoz-Torres M.C."/>
            <person name="Mustard J.A."/>
            <person name="Pan H."/>
            <person name="Reese J.T."/>
            <person name="Scharf M.E."/>
            <person name="Sun F."/>
            <person name="Vogel H."/>
            <person name="Xiao J."/>
            <person name="Yang W."/>
            <person name="Yang Z."/>
            <person name="Yang Z."/>
            <person name="Zhou J."/>
            <person name="Zhu J."/>
            <person name="Brent C.S."/>
            <person name="Elsik C.G."/>
            <person name="Goodisman M.A."/>
            <person name="Liberles D.A."/>
            <person name="Roe R.M."/>
            <person name="Vargo E.L."/>
            <person name="Vilcinskas A."/>
            <person name="Wang J."/>
            <person name="Bornberg-Bauer E."/>
            <person name="Korb J."/>
            <person name="Zhang G."/>
            <person name="Liebig J."/>
        </authorList>
    </citation>
    <scope>NUCLEOTIDE SEQUENCE [LARGE SCALE GENOMIC DNA]</scope>
    <source>
        <tissue evidence="2">Whole organism</tissue>
    </source>
</reference>
<keyword evidence="1" id="KW-1133">Transmembrane helix</keyword>
<dbReference type="InterPro" id="IPR039632">
    <property type="entry name" value="TMEM42"/>
</dbReference>
<evidence type="ECO:0000313" key="3">
    <source>
        <dbReference type="Proteomes" id="UP000027135"/>
    </source>
</evidence>
<dbReference type="Gene3D" id="1.10.3730.20">
    <property type="match status" value="1"/>
</dbReference>
<sequence>MPVNPRGRVNHAVTAGLCAAASSLFGKLSRIQDYSTCVGLAINTSLIVLMVVCNAGVWTCFVKALQQSPSSLPPTVTSTAVNYVSSALLGRLVFGEATTLLWWGGATLVMLGLMLICKPHKQHEQ</sequence>
<protein>
    <recommendedName>
        <fullName evidence="4">Transmembrane protein 42</fullName>
    </recommendedName>
</protein>
<dbReference type="eggNOG" id="ENOG502SCCE">
    <property type="taxonomic scope" value="Eukaryota"/>
</dbReference>
<dbReference type="AlphaFoldDB" id="A0A067R360"/>
<proteinExistence type="predicted"/>
<dbReference type="Proteomes" id="UP000027135">
    <property type="component" value="Unassembled WGS sequence"/>
</dbReference>
<dbReference type="InterPro" id="IPR037185">
    <property type="entry name" value="EmrE-like"/>
</dbReference>
<dbReference type="PANTHER" id="PTHR31965:SF1">
    <property type="entry name" value="TRANSMEMBRANE PROTEIN 42"/>
    <property type="match status" value="1"/>
</dbReference>
<evidence type="ECO:0000256" key="1">
    <source>
        <dbReference type="SAM" id="Phobius"/>
    </source>
</evidence>
<dbReference type="InParanoid" id="A0A067R360"/>
<keyword evidence="1" id="KW-0472">Membrane</keyword>
<feature type="transmembrane region" description="Helical" evidence="1">
    <location>
        <begin position="40"/>
        <end position="62"/>
    </location>
</feature>
<dbReference type="PANTHER" id="PTHR31965">
    <property type="entry name" value="TRANSMEMBRANE PROTEIN 42"/>
    <property type="match status" value="1"/>
</dbReference>
<gene>
    <name evidence="2" type="ORF">L798_08460</name>
</gene>
<evidence type="ECO:0000313" key="2">
    <source>
        <dbReference type="EMBL" id="KDR17550.1"/>
    </source>
</evidence>
<name>A0A067R360_ZOONE</name>
<dbReference type="OMA" id="MVICNVC"/>
<dbReference type="EMBL" id="KK852729">
    <property type="protein sequence ID" value="KDR17550.1"/>
    <property type="molecule type" value="Genomic_DNA"/>
</dbReference>
<accession>A0A067R360</accession>
<dbReference type="OrthoDB" id="8193798at2759"/>
<keyword evidence="1" id="KW-0812">Transmembrane</keyword>
<evidence type="ECO:0008006" key="4">
    <source>
        <dbReference type="Google" id="ProtNLM"/>
    </source>
</evidence>